<dbReference type="EMBL" id="UGXG01000002">
    <property type="protein sequence ID" value="SUG47007.1"/>
    <property type="molecule type" value="Genomic_DNA"/>
</dbReference>
<evidence type="ECO:0000313" key="2">
    <source>
        <dbReference type="Proteomes" id="UP000254741"/>
    </source>
</evidence>
<dbReference type="GO" id="GO:0005886">
    <property type="term" value="C:plasma membrane"/>
    <property type="evidence" value="ECO:0007669"/>
    <property type="project" value="TreeGrafter"/>
</dbReference>
<name>A0A379T8I1_SALER</name>
<dbReference type="PANTHER" id="PTHR30441">
    <property type="entry name" value="DUF748 DOMAIN-CONTAINING PROTEIN"/>
    <property type="match status" value="1"/>
</dbReference>
<proteinExistence type="predicted"/>
<reference evidence="1 2" key="1">
    <citation type="submission" date="2018-06" db="EMBL/GenBank/DDBJ databases">
        <authorList>
            <consortium name="Pathogen Informatics"/>
            <person name="Doyle S."/>
        </authorList>
    </citation>
    <scope>NUCLEOTIDE SEQUENCE [LARGE SCALE GENOMIC DNA]</scope>
    <source>
        <strain evidence="1 2">NCTC8297</strain>
    </source>
</reference>
<accession>A0A379T8I1</accession>
<dbReference type="Proteomes" id="UP000254741">
    <property type="component" value="Unassembled WGS sequence"/>
</dbReference>
<sequence>MPARPVRVSYSIPRLNDVEIGTILKAFHYPISLTGKMSLAGDFSGVDIDAEAFRHSWKGKAHVDMSNTRLEGMNFQQLVQQAVERSGGDAQQSQDNMDNATRLDRFTTNLTLNKGTLTLDDMVGQSSMLALTGSGTLDLVEQNCDTQFNLRVLGGWSGDSNLITFLKETPVPLRVYGKWQELNYTLQVDQLLRKYLQDEAKRRLK</sequence>
<dbReference type="InterPro" id="IPR052894">
    <property type="entry name" value="AsmA-related"/>
</dbReference>
<organism evidence="1 2">
    <name type="scientific">Salmonella enterica subsp. arizonae</name>
    <dbReference type="NCBI Taxonomy" id="59203"/>
    <lineage>
        <taxon>Bacteria</taxon>
        <taxon>Pseudomonadati</taxon>
        <taxon>Pseudomonadota</taxon>
        <taxon>Gammaproteobacteria</taxon>
        <taxon>Enterobacterales</taxon>
        <taxon>Enterobacteriaceae</taxon>
        <taxon>Salmonella</taxon>
    </lineage>
</organism>
<gene>
    <name evidence="1" type="primary">asmA_3</name>
    <name evidence="1" type="ORF">NCTC8297_02249</name>
</gene>
<dbReference type="GO" id="GO:0090313">
    <property type="term" value="P:regulation of protein targeting to membrane"/>
    <property type="evidence" value="ECO:0007669"/>
    <property type="project" value="TreeGrafter"/>
</dbReference>
<evidence type="ECO:0000313" key="1">
    <source>
        <dbReference type="EMBL" id="SUG47007.1"/>
    </source>
</evidence>
<protein>
    <submittedName>
        <fullName evidence="1">Outer membrane assembly protein</fullName>
    </submittedName>
</protein>
<dbReference type="PANTHER" id="PTHR30441:SF4">
    <property type="entry name" value="PROTEIN ASMA"/>
    <property type="match status" value="1"/>
</dbReference>
<dbReference type="AlphaFoldDB" id="A0A379T8I1"/>